<dbReference type="PANTHER" id="PTHR21666:SF270">
    <property type="entry name" value="MUREIN HYDROLASE ACTIVATOR ENVC"/>
    <property type="match status" value="1"/>
</dbReference>
<evidence type="ECO:0000256" key="1">
    <source>
        <dbReference type="ARBA" id="ARBA00022529"/>
    </source>
</evidence>
<name>A0A8S5SPY5_9CAUD</name>
<dbReference type="GO" id="GO:0031640">
    <property type="term" value="P:killing of cells of another organism"/>
    <property type="evidence" value="ECO:0007669"/>
    <property type="project" value="UniProtKB-KW"/>
</dbReference>
<dbReference type="PANTHER" id="PTHR21666">
    <property type="entry name" value="PEPTIDASE-RELATED"/>
    <property type="match status" value="1"/>
</dbReference>
<reference evidence="4" key="1">
    <citation type="journal article" date="2021" name="Proc. Natl. Acad. Sci. U.S.A.">
        <title>A Catalog of Tens of Thousands of Viruses from Human Metagenomes Reveals Hidden Associations with Chronic Diseases.</title>
        <authorList>
            <person name="Tisza M.J."/>
            <person name="Buck C.B."/>
        </authorList>
    </citation>
    <scope>NUCLEOTIDE SEQUENCE</scope>
    <source>
        <strain evidence="4">CtJyX12</strain>
    </source>
</reference>
<organism evidence="4">
    <name type="scientific">Siphoviridae sp. ctJyX12</name>
    <dbReference type="NCBI Taxonomy" id="2827840"/>
    <lineage>
        <taxon>Viruses</taxon>
        <taxon>Duplodnaviria</taxon>
        <taxon>Heunggongvirae</taxon>
        <taxon>Uroviricota</taxon>
        <taxon>Caudoviricetes</taxon>
    </lineage>
</organism>
<evidence type="ECO:0000313" key="4">
    <source>
        <dbReference type="EMBL" id="DAF53022.1"/>
    </source>
</evidence>
<dbReference type="InterPro" id="IPR016047">
    <property type="entry name" value="M23ase_b-sheet_dom"/>
</dbReference>
<dbReference type="GO" id="GO:0042742">
    <property type="term" value="P:defense response to bacterium"/>
    <property type="evidence" value="ECO:0007669"/>
    <property type="project" value="UniProtKB-KW"/>
</dbReference>
<dbReference type="Gene3D" id="2.70.70.10">
    <property type="entry name" value="Glucose Permease (Domain IIA)"/>
    <property type="match status" value="1"/>
</dbReference>
<dbReference type="CDD" id="cd12797">
    <property type="entry name" value="M23_peptidase"/>
    <property type="match status" value="1"/>
</dbReference>
<dbReference type="EMBL" id="BK032646">
    <property type="protein sequence ID" value="DAF53022.1"/>
    <property type="molecule type" value="Genomic_DNA"/>
</dbReference>
<dbReference type="InterPro" id="IPR011055">
    <property type="entry name" value="Dup_hybrid_motif"/>
</dbReference>
<feature type="domain" description="M23ase beta-sheet core" evidence="3">
    <location>
        <begin position="74"/>
        <end position="157"/>
    </location>
</feature>
<protein>
    <submittedName>
        <fullName evidence="4">Peptidase</fullName>
    </submittedName>
</protein>
<keyword evidence="2" id="KW-0081">Bacteriolytic enzyme</keyword>
<dbReference type="SUPFAM" id="SSF51261">
    <property type="entry name" value="Duplicated hybrid motif"/>
    <property type="match status" value="1"/>
</dbReference>
<dbReference type="InterPro" id="IPR050570">
    <property type="entry name" value="Cell_wall_metabolism_enzyme"/>
</dbReference>
<accession>A0A8S5SPY5</accession>
<evidence type="ECO:0000259" key="3">
    <source>
        <dbReference type="Pfam" id="PF01551"/>
    </source>
</evidence>
<sequence>MTTLLGQLSALTASSRSLDTNHVALAYLIHRAQTATDRGETAGQTLSIAQLVDTLNTQILDDARFSSFIDDKTRTAITGVVLDVSSSISAGNYVDVNHGMLGGNSVITEYLHMQRICVSPGQSVSAGTVLGEVGMTGYVTGCHLHFGVLQNGVNVDPMGYL</sequence>
<evidence type="ECO:0000256" key="2">
    <source>
        <dbReference type="ARBA" id="ARBA00022638"/>
    </source>
</evidence>
<keyword evidence="1" id="KW-0929">Antimicrobial</keyword>
<dbReference type="Pfam" id="PF01551">
    <property type="entry name" value="Peptidase_M23"/>
    <property type="match status" value="1"/>
</dbReference>
<proteinExistence type="predicted"/>
<dbReference type="GO" id="GO:0004222">
    <property type="term" value="F:metalloendopeptidase activity"/>
    <property type="evidence" value="ECO:0007669"/>
    <property type="project" value="TreeGrafter"/>
</dbReference>